<dbReference type="PROSITE" id="PS51842">
    <property type="entry name" value="IF_ROD_2"/>
    <property type="match status" value="1"/>
</dbReference>
<comment type="caution">
    <text evidence="6">The sequence shown here is derived from an EMBL/GenBank/DDBJ whole genome shotgun (WGS) entry which is preliminary data.</text>
</comment>
<dbReference type="SUPFAM" id="SSF64593">
    <property type="entry name" value="Intermediate filament protein, coiled coil region"/>
    <property type="match status" value="1"/>
</dbReference>
<dbReference type="GO" id="GO:0045109">
    <property type="term" value="P:intermediate filament organization"/>
    <property type="evidence" value="ECO:0007669"/>
    <property type="project" value="TreeGrafter"/>
</dbReference>
<evidence type="ECO:0000313" key="6">
    <source>
        <dbReference type="EMBL" id="KAH1167268.1"/>
    </source>
</evidence>
<dbReference type="GO" id="GO:0099160">
    <property type="term" value="C:postsynaptic intermediate filament cytoskeleton"/>
    <property type="evidence" value="ECO:0007669"/>
    <property type="project" value="TreeGrafter"/>
</dbReference>
<dbReference type="GO" id="GO:0005882">
    <property type="term" value="C:intermediate filament"/>
    <property type="evidence" value="ECO:0007669"/>
    <property type="project" value="UniProtKB-KW"/>
</dbReference>
<dbReference type="PROSITE" id="PS00226">
    <property type="entry name" value="IF_ROD_1"/>
    <property type="match status" value="1"/>
</dbReference>
<evidence type="ECO:0000256" key="2">
    <source>
        <dbReference type="ARBA" id="ARBA00023054"/>
    </source>
</evidence>
<keyword evidence="2 4" id="KW-0175">Coiled coil</keyword>
<dbReference type="InterPro" id="IPR018039">
    <property type="entry name" value="IF_conserved"/>
</dbReference>
<evidence type="ECO:0000313" key="7">
    <source>
        <dbReference type="Proteomes" id="UP000827986"/>
    </source>
</evidence>
<dbReference type="Gene3D" id="1.20.5.500">
    <property type="entry name" value="Single helix bin"/>
    <property type="match status" value="1"/>
</dbReference>
<dbReference type="GO" id="GO:0099184">
    <property type="term" value="F:structural constituent of postsynaptic intermediate filament cytoskeleton"/>
    <property type="evidence" value="ECO:0007669"/>
    <property type="project" value="TreeGrafter"/>
</dbReference>
<accession>A0A9D3WV57</accession>
<dbReference type="Gene3D" id="1.20.5.170">
    <property type="match status" value="1"/>
</dbReference>
<organism evidence="6 7">
    <name type="scientific">Mauremys mutica</name>
    <name type="common">yellowpond turtle</name>
    <dbReference type="NCBI Taxonomy" id="74926"/>
    <lineage>
        <taxon>Eukaryota</taxon>
        <taxon>Metazoa</taxon>
        <taxon>Chordata</taxon>
        <taxon>Craniata</taxon>
        <taxon>Vertebrata</taxon>
        <taxon>Euteleostomi</taxon>
        <taxon>Archelosauria</taxon>
        <taxon>Testudinata</taxon>
        <taxon>Testudines</taxon>
        <taxon>Cryptodira</taxon>
        <taxon>Durocryptodira</taxon>
        <taxon>Testudinoidea</taxon>
        <taxon>Geoemydidae</taxon>
        <taxon>Geoemydinae</taxon>
        <taxon>Mauremys</taxon>
    </lineage>
</organism>
<dbReference type="Proteomes" id="UP000827986">
    <property type="component" value="Unassembled WGS sequence"/>
</dbReference>
<name>A0A9D3WV57_9SAUR</name>
<evidence type="ECO:0000256" key="1">
    <source>
        <dbReference type="ARBA" id="ARBA00022754"/>
    </source>
</evidence>
<comment type="similarity">
    <text evidence="3">Belongs to the intermediate filament family.</text>
</comment>
<feature type="coiled-coil region" evidence="4">
    <location>
        <begin position="125"/>
        <end position="177"/>
    </location>
</feature>
<dbReference type="FunFam" id="1.20.5.170:FF:000002">
    <property type="entry name" value="Type I keratin KA11"/>
    <property type="match status" value="1"/>
</dbReference>
<proteinExistence type="inferred from homology"/>
<evidence type="ECO:0000256" key="3">
    <source>
        <dbReference type="RuleBase" id="RU000685"/>
    </source>
</evidence>
<dbReference type="Pfam" id="PF00038">
    <property type="entry name" value="Filament"/>
    <property type="match status" value="1"/>
</dbReference>
<dbReference type="AlphaFoldDB" id="A0A9D3WV57"/>
<dbReference type="PANTHER" id="PTHR45652">
    <property type="entry name" value="GLIAL FIBRILLARY ACIDIC PROTEIN"/>
    <property type="match status" value="1"/>
</dbReference>
<protein>
    <recommendedName>
        <fullName evidence="5">IF rod domain-containing protein</fullName>
    </recommendedName>
</protein>
<dbReference type="GO" id="GO:0005737">
    <property type="term" value="C:cytoplasm"/>
    <property type="evidence" value="ECO:0007669"/>
    <property type="project" value="TreeGrafter"/>
</dbReference>
<keyword evidence="1 3" id="KW-0403">Intermediate filament</keyword>
<dbReference type="Gene3D" id="1.20.5.1160">
    <property type="entry name" value="Vasodilator-stimulated phosphoprotein"/>
    <property type="match status" value="1"/>
</dbReference>
<feature type="coiled-coil region" evidence="4">
    <location>
        <begin position="8"/>
        <end position="42"/>
    </location>
</feature>
<keyword evidence="7" id="KW-1185">Reference proteome</keyword>
<gene>
    <name evidence="6" type="ORF">KIL84_002751</name>
</gene>
<dbReference type="EMBL" id="JAHDVG010000486">
    <property type="protein sequence ID" value="KAH1167268.1"/>
    <property type="molecule type" value="Genomic_DNA"/>
</dbReference>
<dbReference type="PANTHER" id="PTHR45652:SF18">
    <property type="entry name" value="ALPHA-INTERNEXIN"/>
    <property type="match status" value="1"/>
</dbReference>
<reference evidence="6" key="1">
    <citation type="submission" date="2021-09" db="EMBL/GenBank/DDBJ databases">
        <title>The genome of Mauremys mutica provides insights into the evolution of semi-aquatic lifestyle.</title>
        <authorList>
            <person name="Gong S."/>
            <person name="Gao Y."/>
        </authorList>
    </citation>
    <scope>NUCLEOTIDE SEQUENCE</scope>
    <source>
        <strain evidence="6">MM-2020</strain>
        <tissue evidence="6">Muscle</tissue>
    </source>
</reference>
<sequence length="263" mass="29318">MRKQQQEADGAARARLGLERKVEALREELAFLRRAHGEELAELAAALQAARASVEPALAQPDLSAALREIRAQYESLAARNLPAAEGWYRSKFADLHQQAARSSRASREEIHESRRRLQARTLEAESLRGANASLERQIRGMEERLGAEVGGLQDSISQLENDLRNTKSEMAHHLREYQDLLNVKMALDIEIAAYRKLLEGEETRFTTGSISISALNPHSSPSYSFQPRVFSLPVATVSKISPTLSFKKEEKEEASKVSSSII</sequence>
<dbReference type="InterPro" id="IPR039008">
    <property type="entry name" value="IF_rod_dom"/>
</dbReference>
<evidence type="ECO:0000256" key="4">
    <source>
        <dbReference type="SAM" id="Coils"/>
    </source>
</evidence>
<dbReference type="SMART" id="SM01391">
    <property type="entry name" value="Filament"/>
    <property type="match status" value="1"/>
</dbReference>
<evidence type="ECO:0000259" key="5">
    <source>
        <dbReference type="PROSITE" id="PS51842"/>
    </source>
</evidence>
<dbReference type="InterPro" id="IPR050405">
    <property type="entry name" value="Intermediate_filament"/>
</dbReference>
<feature type="domain" description="IF rod" evidence="5">
    <location>
        <begin position="1"/>
        <end position="206"/>
    </location>
</feature>
<dbReference type="FunFam" id="1.20.5.500:FF:000001">
    <property type="entry name" value="Type II keratin 23"/>
    <property type="match status" value="1"/>
</dbReference>